<gene>
    <name evidence="2" type="ORF">SAMN06265374_1550</name>
</gene>
<dbReference type="SUPFAM" id="SSF159888">
    <property type="entry name" value="YdhG-like"/>
    <property type="match status" value="1"/>
</dbReference>
<dbReference type="RefSeq" id="WP_196220664.1">
    <property type="nucleotide sequence ID" value="NZ_BAAAEA010000003.1"/>
</dbReference>
<reference evidence="2 3" key="1">
    <citation type="submission" date="2017-05" db="EMBL/GenBank/DDBJ databases">
        <authorList>
            <person name="Varghese N."/>
            <person name="Submissions S."/>
        </authorList>
    </citation>
    <scope>NUCLEOTIDE SEQUENCE [LARGE SCALE GENOMIC DNA]</scope>
    <source>
        <strain evidence="2 3">DSM 15949</strain>
    </source>
</reference>
<feature type="domain" description="YdhG-like" evidence="1">
    <location>
        <begin position="20"/>
        <end position="125"/>
    </location>
</feature>
<dbReference type="InterPro" id="IPR014922">
    <property type="entry name" value="YdhG-like"/>
</dbReference>
<organism evidence="2 3">
    <name type="scientific">Roseibium denhamense</name>
    <dbReference type="NCBI Taxonomy" id="76305"/>
    <lineage>
        <taxon>Bacteria</taxon>
        <taxon>Pseudomonadati</taxon>
        <taxon>Pseudomonadota</taxon>
        <taxon>Alphaproteobacteria</taxon>
        <taxon>Hyphomicrobiales</taxon>
        <taxon>Stappiaceae</taxon>
        <taxon>Roseibium</taxon>
    </lineage>
</organism>
<evidence type="ECO:0000313" key="2">
    <source>
        <dbReference type="EMBL" id="SMP15224.1"/>
    </source>
</evidence>
<proteinExistence type="predicted"/>
<dbReference type="Pfam" id="PF08818">
    <property type="entry name" value="DUF1801"/>
    <property type="match status" value="1"/>
</dbReference>
<name>A0ABY1NQ75_9HYPH</name>
<dbReference type="EMBL" id="FXTT01000002">
    <property type="protein sequence ID" value="SMP15224.1"/>
    <property type="molecule type" value="Genomic_DNA"/>
</dbReference>
<protein>
    <recommendedName>
        <fullName evidence="1">YdhG-like domain-containing protein</fullName>
    </recommendedName>
</protein>
<keyword evidence="3" id="KW-1185">Reference proteome</keyword>
<evidence type="ECO:0000259" key="1">
    <source>
        <dbReference type="Pfam" id="PF08818"/>
    </source>
</evidence>
<accession>A0ABY1NQ75</accession>
<sequence>MIQSAETSNLWTAYPEATTQVLAQLRALIHEVAKANPAIGRLQESVKWAQLSIQPLRPKTGTPIRLDAMGPKRDHAALFVSCNTTLVGDWRDLFPDLEFGGNRSVHFQAEKPLPEAQVRAMVTMAFTYHAAKSARASRKS</sequence>
<comment type="caution">
    <text evidence="2">The sequence shown here is derived from an EMBL/GenBank/DDBJ whole genome shotgun (WGS) entry which is preliminary data.</text>
</comment>
<dbReference type="Proteomes" id="UP001157914">
    <property type="component" value="Unassembled WGS sequence"/>
</dbReference>
<evidence type="ECO:0000313" key="3">
    <source>
        <dbReference type="Proteomes" id="UP001157914"/>
    </source>
</evidence>